<accession>A0ABS3B8E4</accession>
<dbReference type="RefSeq" id="WP_206231174.1">
    <property type="nucleotide sequence ID" value="NZ_JAFIWB010000044.1"/>
</dbReference>
<keyword evidence="3" id="KW-1185">Reference proteome</keyword>
<keyword evidence="1" id="KW-0732">Signal</keyword>
<feature type="signal peptide" evidence="1">
    <location>
        <begin position="1"/>
        <end position="22"/>
    </location>
</feature>
<reference evidence="2 3" key="1">
    <citation type="submission" date="2021-02" db="EMBL/GenBank/DDBJ databases">
        <title>Taxonomically Unique Crown Gall-Associated Xanthomonas Stains Have Deficiency in Virulence Repertories.</title>
        <authorList>
            <person name="Mafakheri H."/>
            <person name="Taghavi S.M."/>
            <person name="Dimkic I."/>
            <person name="Nemanja K."/>
            <person name="Osdaghi E."/>
        </authorList>
    </citation>
    <scope>NUCLEOTIDE SEQUENCE [LARGE SCALE GENOMIC DNA]</scope>
    <source>
        <strain evidence="2 3">FX4</strain>
    </source>
</reference>
<comment type="caution">
    <text evidence="2">The sequence shown here is derived from an EMBL/GenBank/DDBJ whole genome shotgun (WGS) entry which is preliminary data.</text>
</comment>
<sequence>MPLRSPWPWFPLLLAVAGAAQALDPPAVAYPQLPAQGRDAAAFVPGGWTLEFERRGDLNGDGRADLLLVLKMADPRNVLDNAGFGPDRFDTNPRMLAVAFAEGDGYRLALRDHALIPRPDAPNMEDYLDGGEPAIARGAFLVNLHQFSSAGSWSTSETTFLFRYRQDCFQLIGYDMRGLHRGSGEVDEISVNYLTGKAKLRTGSIEDSALRTQWRQLPKQPLRCLQQVGDGLAFDPGVERD</sequence>
<evidence type="ECO:0000256" key="1">
    <source>
        <dbReference type="SAM" id="SignalP"/>
    </source>
</evidence>
<organism evidence="2 3">
    <name type="scientific">Xanthomonas bonasiae</name>
    <dbReference type="NCBI Taxonomy" id="2810351"/>
    <lineage>
        <taxon>Bacteria</taxon>
        <taxon>Pseudomonadati</taxon>
        <taxon>Pseudomonadota</taxon>
        <taxon>Gammaproteobacteria</taxon>
        <taxon>Lysobacterales</taxon>
        <taxon>Lysobacteraceae</taxon>
        <taxon>Xanthomonas</taxon>
    </lineage>
</organism>
<gene>
    <name evidence="2" type="ORF">JR064_22215</name>
</gene>
<proteinExistence type="predicted"/>
<dbReference type="Proteomes" id="UP000695802">
    <property type="component" value="Unassembled WGS sequence"/>
</dbReference>
<protein>
    <submittedName>
        <fullName evidence="2">Uncharacterized protein</fullName>
    </submittedName>
</protein>
<evidence type="ECO:0000313" key="3">
    <source>
        <dbReference type="Proteomes" id="UP000695802"/>
    </source>
</evidence>
<evidence type="ECO:0000313" key="2">
    <source>
        <dbReference type="EMBL" id="MBN6104884.1"/>
    </source>
</evidence>
<name>A0ABS3B8E4_9XANT</name>
<dbReference type="EMBL" id="JAFIWB010000044">
    <property type="protein sequence ID" value="MBN6104884.1"/>
    <property type="molecule type" value="Genomic_DNA"/>
</dbReference>
<feature type="chain" id="PRO_5046621046" evidence="1">
    <location>
        <begin position="23"/>
        <end position="241"/>
    </location>
</feature>